<sequence>MLFLLLLHVARAAAQNRPLLTLDNVYSQSAPSPPFFTLPSASQLAISVALCSGNLDTAVPRFFVTNSSSTASPGSGGGDDVFEIILSQGQGSWTGVFPSGGVVGVEGAGQMPFEIGVSQDGPLHEILDTQPLVGDSTGTAALLFSPAYSAPTTGIPAYPNYSLPAAIPSLPAPPAPTNCTLVVSPTSNSLTSMPQTACMLTSLKSSGTIVNESLWLRDHEGWRTEWLLTGLTAKTNYTMYAIQEQHKVAGPIFFTTKSSSFSCPLVSRLPYCPMIAYAMPLPPPPSPQVVYDSTNLPAGISDPVTEVLTNFTTVLNTFACGRDFYSPIVTCQDCQSTYRTWLCAISFPRCADPDTAPAAAALLPSQAPNMRNSAFPPGNNYTQLLPCLEACTATDRACPNFLGFKCPLPRFNAAQSYGVGYIDSGVDGEQGGGSTGAWSDNYGNVWCNW</sequence>
<dbReference type="PANTHER" id="PTHR39142">
    <property type="entry name" value="MID1P"/>
    <property type="match status" value="1"/>
</dbReference>
<dbReference type="GO" id="GO:0098703">
    <property type="term" value="P:calcium ion import across plasma membrane"/>
    <property type="evidence" value="ECO:0007669"/>
    <property type="project" value="InterPro"/>
</dbReference>
<dbReference type="EMBL" id="JARKIF010000002">
    <property type="protein sequence ID" value="KAJ7647463.1"/>
    <property type="molecule type" value="Genomic_DNA"/>
</dbReference>
<dbReference type="InterPro" id="IPR024338">
    <property type="entry name" value="MID1/Yam8"/>
</dbReference>
<dbReference type="AlphaFoldDB" id="A0AAD7G058"/>
<reference evidence="1" key="1">
    <citation type="submission" date="2023-03" db="EMBL/GenBank/DDBJ databases">
        <title>Massive genome expansion in bonnet fungi (Mycena s.s.) driven by repeated elements and novel gene families across ecological guilds.</title>
        <authorList>
            <consortium name="Lawrence Berkeley National Laboratory"/>
            <person name="Harder C.B."/>
            <person name="Miyauchi S."/>
            <person name="Viragh M."/>
            <person name="Kuo A."/>
            <person name="Thoen E."/>
            <person name="Andreopoulos B."/>
            <person name="Lu D."/>
            <person name="Skrede I."/>
            <person name="Drula E."/>
            <person name="Henrissat B."/>
            <person name="Morin E."/>
            <person name="Kohler A."/>
            <person name="Barry K."/>
            <person name="LaButti K."/>
            <person name="Morin E."/>
            <person name="Salamov A."/>
            <person name="Lipzen A."/>
            <person name="Mereny Z."/>
            <person name="Hegedus B."/>
            <person name="Baldrian P."/>
            <person name="Stursova M."/>
            <person name="Weitz H."/>
            <person name="Taylor A."/>
            <person name="Grigoriev I.V."/>
            <person name="Nagy L.G."/>
            <person name="Martin F."/>
            <person name="Kauserud H."/>
        </authorList>
    </citation>
    <scope>NUCLEOTIDE SEQUENCE</scope>
    <source>
        <strain evidence="1">9284</strain>
    </source>
</reference>
<evidence type="ECO:0000313" key="1">
    <source>
        <dbReference type="EMBL" id="KAJ7647463.1"/>
    </source>
</evidence>
<keyword evidence="2" id="KW-1185">Reference proteome</keyword>
<name>A0AAD7G058_9AGAR</name>
<dbReference type="Proteomes" id="UP001221142">
    <property type="component" value="Unassembled WGS sequence"/>
</dbReference>
<proteinExistence type="predicted"/>
<organism evidence="1 2">
    <name type="scientific">Roridomyces roridus</name>
    <dbReference type="NCBI Taxonomy" id="1738132"/>
    <lineage>
        <taxon>Eukaryota</taxon>
        <taxon>Fungi</taxon>
        <taxon>Dikarya</taxon>
        <taxon>Basidiomycota</taxon>
        <taxon>Agaricomycotina</taxon>
        <taxon>Agaricomycetes</taxon>
        <taxon>Agaricomycetidae</taxon>
        <taxon>Agaricales</taxon>
        <taxon>Marasmiineae</taxon>
        <taxon>Mycenaceae</taxon>
        <taxon>Roridomyces</taxon>
    </lineage>
</organism>
<comment type="caution">
    <text evidence="1">The sequence shown here is derived from an EMBL/GenBank/DDBJ whole genome shotgun (WGS) entry which is preliminary data.</text>
</comment>
<dbReference type="GO" id="GO:0005262">
    <property type="term" value="F:calcium channel activity"/>
    <property type="evidence" value="ECO:0007669"/>
    <property type="project" value="InterPro"/>
</dbReference>
<dbReference type="Pfam" id="PF12929">
    <property type="entry name" value="Mid1"/>
    <property type="match status" value="1"/>
</dbReference>
<dbReference type="PANTHER" id="PTHR39142:SF1">
    <property type="entry name" value="AEL197CP"/>
    <property type="match status" value="1"/>
</dbReference>
<gene>
    <name evidence="1" type="ORF">FB45DRAFT_893522</name>
</gene>
<evidence type="ECO:0000313" key="2">
    <source>
        <dbReference type="Proteomes" id="UP001221142"/>
    </source>
</evidence>
<protein>
    <submittedName>
        <fullName evidence="1">Stretch-activated cation channel Mid1</fullName>
    </submittedName>
</protein>
<accession>A0AAD7G058</accession>